<evidence type="ECO:0008006" key="3">
    <source>
        <dbReference type="Google" id="ProtNLM"/>
    </source>
</evidence>
<comment type="caution">
    <text evidence="1">The sequence shown here is derived from an EMBL/GenBank/DDBJ whole genome shotgun (WGS) entry which is preliminary data.</text>
</comment>
<organism evidence="1 2">
    <name type="scientific">Lysinibacillus parviboronicapiens</name>
    <dbReference type="NCBI Taxonomy" id="436516"/>
    <lineage>
        <taxon>Bacteria</taxon>
        <taxon>Bacillati</taxon>
        <taxon>Bacillota</taxon>
        <taxon>Bacilli</taxon>
        <taxon>Bacillales</taxon>
        <taxon>Bacillaceae</taxon>
        <taxon>Lysinibacillus</taxon>
    </lineage>
</organism>
<dbReference type="Proteomes" id="UP001549363">
    <property type="component" value="Unassembled WGS sequence"/>
</dbReference>
<reference evidence="1 2" key="1">
    <citation type="submission" date="2024-06" db="EMBL/GenBank/DDBJ databases">
        <title>Sorghum-associated microbial communities from plants grown in Nebraska, USA.</title>
        <authorList>
            <person name="Schachtman D."/>
        </authorList>
    </citation>
    <scope>NUCLEOTIDE SEQUENCE [LARGE SCALE GENOMIC DNA]</scope>
    <source>
        <strain evidence="1 2">736</strain>
    </source>
</reference>
<evidence type="ECO:0000313" key="2">
    <source>
        <dbReference type="Proteomes" id="UP001549363"/>
    </source>
</evidence>
<dbReference type="EMBL" id="JBEPSB010000012">
    <property type="protein sequence ID" value="MET4561521.1"/>
    <property type="molecule type" value="Genomic_DNA"/>
</dbReference>
<sequence length="40" mass="4806">MQKLKLSVAISEEHLDQQAFQETEEFKRLAREHYKPVSNF</sequence>
<proteinExistence type="predicted"/>
<name>A0ABV2PKQ9_9BACI</name>
<keyword evidence="2" id="KW-1185">Reference proteome</keyword>
<gene>
    <name evidence="1" type="ORF">ABIA69_002689</name>
</gene>
<evidence type="ECO:0000313" key="1">
    <source>
        <dbReference type="EMBL" id="MET4561521.1"/>
    </source>
</evidence>
<protein>
    <recommendedName>
        <fullName evidence="3">YrzI family protein</fullName>
    </recommendedName>
</protein>
<accession>A0ABV2PKQ9</accession>